<keyword evidence="2" id="KW-1185">Reference proteome</keyword>
<name>A0A8J4WLK6_9TREM</name>
<dbReference type="Proteomes" id="UP000748531">
    <property type="component" value="Unassembled WGS sequence"/>
</dbReference>
<proteinExistence type="predicted"/>
<reference evidence="1" key="1">
    <citation type="submission" date="2019-05" db="EMBL/GenBank/DDBJ databases">
        <title>Annotation for the trematode Paragonimus heterotremus.</title>
        <authorList>
            <person name="Choi Y.-J."/>
        </authorList>
    </citation>
    <scope>NUCLEOTIDE SEQUENCE</scope>
    <source>
        <strain evidence="1">LC</strain>
    </source>
</reference>
<evidence type="ECO:0000313" key="2">
    <source>
        <dbReference type="Proteomes" id="UP000748531"/>
    </source>
</evidence>
<protein>
    <submittedName>
        <fullName evidence="1">Uncharacterized protein</fullName>
    </submittedName>
</protein>
<accession>A0A8J4WLK6</accession>
<dbReference type="AlphaFoldDB" id="A0A8J4WLK6"/>
<evidence type="ECO:0000313" key="1">
    <source>
        <dbReference type="EMBL" id="KAF5405444.1"/>
    </source>
</evidence>
<sequence>MIAKDKADAEVKLREQMLTQQTEDFTNAQNILKVKIHELHQRLLGLQQTRVEVRKLPSPTLRSNLLLPRLEDKCPLKPFAKFATANQKEFVCPQNFSVTNSVSGR</sequence>
<comment type="caution">
    <text evidence="1">The sequence shown here is derived from an EMBL/GenBank/DDBJ whole genome shotgun (WGS) entry which is preliminary data.</text>
</comment>
<dbReference type="EMBL" id="LUCH01000327">
    <property type="protein sequence ID" value="KAF5405444.1"/>
    <property type="molecule type" value="Genomic_DNA"/>
</dbReference>
<dbReference type="OrthoDB" id="75801at2759"/>
<organism evidence="1 2">
    <name type="scientific">Paragonimus heterotremus</name>
    <dbReference type="NCBI Taxonomy" id="100268"/>
    <lineage>
        <taxon>Eukaryota</taxon>
        <taxon>Metazoa</taxon>
        <taxon>Spiralia</taxon>
        <taxon>Lophotrochozoa</taxon>
        <taxon>Platyhelminthes</taxon>
        <taxon>Trematoda</taxon>
        <taxon>Digenea</taxon>
        <taxon>Plagiorchiida</taxon>
        <taxon>Troglotremata</taxon>
        <taxon>Troglotrematidae</taxon>
        <taxon>Paragonimus</taxon>
    </lineage>
</organism>
<gene>
    <name evidence="1" type="ORF">PHET_01115</name>
</gene>